<keyword evidence="2" id="KW-1185">Reference proteome</keyword>
<name>A0A067PP43_9AGAM</name>
<reference evidence="2" key="1">
    <citation type="journal article" date="2014" name="Proc. Natl. Acad. Sci. U.S.A.">
        <title>Extensive sampling of basidiomycete genomes demonstrates inadequacy of the white-rot/brown-rot paradigm for wood decay fungi.</title>
        <authorList>
            <person name="Riley R."/>
            <person name="Salamov A.A."/>
            <person name="Brown D.W."/>
            <person name="Nagy L.G."/>
            <person name="Floudas D."/>
            <person name="Held B.W."/>
            <person name="Levasseur A."/>
            <person name="Lombard V."/>
            <person name="Morin E."/>
            <person name="Otillar R."/>
            <person name="Lindquist E.A."/>
            <person name="Sun H."/>
            <person name="LaButti K.M."/>
            <person name="Schmutz J."/>
            <person name="Jabbour D."/>
            <person name="Luo H."/>
            <person name="Baker S.E."/>
            <person name="Pisabarro A.G."/>
            <person name="Walton J.D."/>
            <person name="Blanchette R.A."/>
            <person name="Henrissat B."/>
            <person name="Martin F."/>
            <person name="Cullen D."/>
            <person name="Hibbett D.S."/>
            <person name="Grigoriev I.V."/>
        </authorList>
    </citation>
    <scope>NUCLEOTIDE SEQUENCE [LARGE SCALE GENOMIC DNA]</scope>
    <source>
        <strain evidence="2">MUCL 33604</strain>
    </source>
</reference>
<dbReference type="AlphaFoldDB" id="A0A067PP43"/>
<evidence type="ECO:0000313" key="1">
    <source>
        <dbReference type="EMBL" id="KDQ55585.1"/>
    </source>
</evidence>
<protein>
    <submittedName>
        <fullName evidence="1">Uncharacterized protein</fullName>
    </submittedName>
</protein>
<gene>
    <name evidence="1" type="ORF">JAAARDRAFT_323667</name>
</gene>
<proteinExistence type="predicted"/>
<sequence>MPDVTHLRLLNGGSFDDLFDHLARNTAGRKAAHWVRLWPNLSTVTFLDCHHGQYTSLVNFLRKRRKINRPIRNIRIDSEFGNGMGKRSTNALRKLVEVEEIELKEERRMASTTQKIKPDCWYE</sequence>
<evidence type="ECO:0000313" key="2">
    <source>
        <dbReference type="Proteomes" id="UP000027265"/>
    </source>
</evidence>
<dbReference type="HOGENOM" id="CLU_164188_0_0_1"/>
<dbReference type="EMBL" id="KL197724">
    <property type="protein sequence ID" value="KDQ55585.1"/>
    <property type="molecule type" value="Genomic_DNA"/>
</dbReference>
<accession>A0A067PP43</accession>
<dbReference type="Proteomes" id="UP000027265">
    <property type="component" value="Unassembled WGS sequence"/>
</dbReference>
<organism evidence="1 2">
    <name type="scientific">Jaapia argillacea MUCL 33604</name>
    <dbReference type="NCBI Taxonomy" id="933084"/>
    <lineage>
        <taxon>Eukaryota</taxon>
        <taxon>Fungi</taxon>
        <taxon>Dikarya</taxon>
        <taxon>Basidiomycota</taxon>
        <taxon>Agaricomycotina</taxon>
        <taxon>Agaricomycetes</taxon>
        <taxon>Agaricomycetidae</taxon>
        <taxon>Jaapiales</taxon>
        <taxon>Jaapiaceae</taxon>
        <taxon>Jaapia</taxon>
    </lineage>
</organism>
<dbReference type="InParanoid" id="A0A067PP43"/>